<evidence type="ECO:0000313" key="1">
    <source>
        <dbReference type="EMBL" id="GFJ77451.1"/>
    </source>
</evidence>
<dbReference type="AlphaFoldDB" id="A0A6V8K4Y2"/>
<protein>
    <submittedName>
        <fullName evidence="1">Uncharacterized protein</fullName>
    </submittedName>
</protein>
<keyword evidence="2" id="KW-1185">Reference proteome</keyword>
<dbReference type="Proteomes" id="UP000482800">
    <property type="component" value="Unassembled WGS sequence"/>
</dbReference>
<sequence>MTVTGAVPATRYHVMVDAAVEAVVLTQFVIVSPRKVAAPGLAGRAEA</sequence>
<proteinExistence type="predicted"/>
<evidence type="ECO:0000313" key="2">
    <source>
        <dbReference type="Proteomes" id="UP000482800"/>
    </source>
</evidence>
<dbReference type="EMBL" id="BLPF01000001">
    <property type="protein sequence ID" value="GFJ77451.1"/>
    <property type="molecule type" value="Genomic_DNA"/>
</dbReference>
<organism evidence="1 2">
    <name type="scientific">Phytohabitans houttuyneae</name>
    <dbReference type="NCBI Taxonomy" id="1076126"/>
    <lineage>
        <taxon>Bacteria</taxon>
        <taxon>Bacillati</taxon>
        <taxon>Actinomycetota</taxon>
        <taxon>Actinomycetes</taxon>
        <taxon>Micromonosporales</taxon>
        <taxon>Micromonosporaceae</taxon>
    </lineage>
</organism>
<reference evidence="1 2" key="2">
    <citation type="submission" date="2020-03" db="EMBL/GenBank/DDBJ databases">
        <authorList>
            <person name="Ichikawa N."/>
            <person name="Kimura A."/>
            <person name="Kitahashi Y."/>
            <person name="Uohara A."/>
        </authorList>
    </citation>
    <scope>NUCLEOTIDE SEQUENCE [LARGE SCALE GENOMIC DNA]</scope>
    <source>
        <strain evidence="1 2">NBRC 108639</strain>
    </source>
</reference>
<comment type="caution">
    <text evidence="1">The sequence shown here is derived from an EMBL/GenBank/DDBJ whole genome shotgun (WGS) entry which is preliminary data.</text>
</comment>
<accession>A0A6V8K4Y2</accession>
<name>A0A6V8K4Y2_9ACTN</name>
<reference evidence="1 2" key="1">
    <citation type="submission" date="2020-03" db="EMBL/GenBank/DDBJ databases">
        <title>Whole genome shotgun sequence of Phytohabitans houttuyneae NBRC 108639.</title>
        <authorList>
            <person name="Komaki H."/>
            <person name="Tamura T."/>
        </authorList>
    </citation>
    <scope>NUCLEOTIDE SEQUENCE [LARGE SCALE GENOMIC DNA]</scope>
    <source>
        <strain evidence="1 2">NBRC 108639</strain>
    </source>
</reference>
<gene>
    <name evidence="1" type="ORF">Phou_016310</name>
</gene>